<reference evidence="10" key="1">
    <citation type="journal article" date="2019" name="Int. J. Syst. Evol. Microbiol.">
        <title>The Global Catalogue of Microorganisms (GCM) 10K type strain sequencing project: providing services to taxonomists for standard genome sequencing and annotation.</title>
        <authorList>
            <consortium name="The Broad Institute Genomics Platform"/>
            <consortium name="The Broad Institute Genome Sequencing Center for Infectious Disease"/>
            <person name="Wu L."/>
            <person name="Ma J."/>
        </authorList>
    </citation>
    <scope>NUCLEOTIDE SEQUENCE [LARGE SCALE GENOMIC DNA]</scope>
    <source>
        <strain evidence="10">CECT 8570</strain>
    </source>
</reference>
<feature type="domain" description="GP-PDE" evidence="8">
    <location>
        <begin position="90"/>
        <end position="414"/>
    </location>
</feature>
<name>A0ABV8V515_9GAMM</name>
<sequence>MKTSHRLTTLVSVLALFILSHTVTATTSSQERHHLDSQRDNGAAHYAKSRPLAISLGPRPYFLVEDMDPSPLKTKLEHCANNRRAFRSSDFSIGHRGAALQFPEHTEESYIAAARTGAGIIECDVTFTNDRELVCRHSQCDLHYTTNILETPLANKCTQAFSPAEYDPQTGALIKAASAQCCTSDISLAEFKTLKGKMEGSNPRATNLQDYLQATPAWRTDAYASRGTLLSHKESIQLIRSLGAKFTPELKAPEVNMPFQGSYTQAQYAQQMIDEYRAAGISPRQVFPQSFNLADVKYWLMHEPAFGRQAVYLDGRYDEPSFDHNNELTHNPSMAELKASGVNIIAPPLWMLLDVDGNQNIVPSQYAKLAQSAKLDIIAWTFERSAPLNKDGAWYHQTTDQVIDKDGDKYESLHVLATQVGVKGVFSDWPASVSFYANCMNKY</sequence>
<keyword evidence="5" id="KW-0378">Hydrolase</keyword>
<gene>
    <name evidence="9" type="ORF">ACFOX3_07760</name>
</gene>
<dbReference type="InterPro" id="IPR030395">
    <property type="entry name" value="GP_PDE_dom"/>
</dbReference>
<dbReference type="Proteomes" id="UP001595840">
    <property type="component" value="Unassembled WGS sequence"/>
</dbReference>
<evidence type="ECO:0000259" key="8">
    <source>
        <dbReference type="PROSITE" id="PS51704"/>
    </source>
</evidence>
<proteinExistence type="inferred from homology"/>
<accession>A0ABV8V515</accession>
<comment type="caution">
    <text evidence="9">The sequence shown here is derived from an EMBL/GenBank/DDBJ whole genome shotgun (WGS) entry which is preliminary data.</text>
</comment>
<evidence type="ECO:0000256" key="1">
    <source>
        <dbReference type="ARBA" id="ARBA00007277"/>
    </source>
</evidence>
<evidence type="ECO:0000256" key="2">
    <source>
        <dbReference type="ARBA" id="ARBA00012247"/>
    </source>
</evidence>
<evidence type="ECO:0000313" key="10">
    <source>
        <dbReference type="Proteomes" id="UP001595840"/>
    </source>
</evidence>
<feature type="chain" id="PRO_5047224876" description="glycerophosphodiester phosphodiesterase" evidence="7">
    <location>
        <begin position="26"/>
        <end position="443"/>
    </location>
</feature>
<dbReference type="EMBL" id="JBHSCX010000005">
    <property type="protein sequence ID" value="MFC4362192.1"/>
    <property type="molecule type" value="Genomic_DNA"/>
</dbReference>
<organism evidence="9 10">
    <name type="scientific">Simiduia curdlanivorans</name>
    <dbReference type="NCBI Taxonomy" id="1492769"/>
    <lineage>
        <taxon>Bacteria</taxon>
        <taxon>Pseudomonadati</taxon>
        <taxon>Pseudomonadota</taxon>
        <taxon>Gammaproteobacteria</taxon>
        <taxon>Cellvibrionales</taxon>
        <taxon>Cellvibrionaceae</taxon>
        <taxon>Simiduia</taxon>
    </lineage>
</organism>
<dbReference type="Pfam" id="PF03009">
    <property type="entry name" value="GDPD"/>
    <property type="match status" value="1"/>
</dbReference>
<evidence type="ECO:0000256" key="4">
    <source>
        <dbReference type="ARBA" id="ARBA00022798"/>
    </source>
</evidence>
<dbReference type="PANTHER" id="PTHR43620:SF7">
    <property type="entry name" value="GLYCEROPHOSPHODIESTER PHOSPHODIESTERASE GDPD5-RELATED"/>
    <property type="match status" value="1"/>
</dbReference>
<comment type="similarity">
    <text evidence="1">Belongs to the glycerophosphoryl diester phosphodiesterase family.</text>
</comment>
<keyword evidence="10" id="KW-1185">Reference proteome</keyword>
<dbReference type="SUPFAM" id="SSF51695">
    <property type="entry name" value="PLC-like phosphodiesterases"/>
    <property type="match status" value="1"/>
</dbReference>
<dbReference type="RefSeq" id="WP_290265588.1">
    <property type="nucleotide sequence ID" value="NZ_JAUFQG010000006.1"/>
</dbReference>
<dbReference type="PANTHER" id="PTHR43620">
    <property type="entry name" value="GLYCEROPHOSPHORYL DIESTER PHOSPHODIESTERASE"/>
    <property type="match status" value="1"/>
</dbReference>
<dbReference type="PROSITE" id="PS51704">
    <property type="entry name" value="GP_PDE"/>
    <property type="match status" value="1"/>
</dbReference>
<feature type="signal peptide" evidence="7">
    <location>
        <begin position="1"/>
        <end position="25"/>
    </location>
</feature>
<protein>
    <recommendedName>
        <fullName evidence="2">glycerophosphodiester phosphodiesterase</fullName>
        <ecNumber evidence="2">3.1.4.46</ecNumber>
    </recommendedName>
</protein>
<dbReference type="EC" id="3.1.4.46" evidence="2"/>
<dbReference type="Gene3D" id="3.20.20.190">
    <property type="entry name" value="Phosphatidylinositol (PI) phosphodiesterase"/>
    <property type="match status" value="1"/>
</dbReference>
<dbReference type="InterPro" id="IPR017946">
    <property type="entry name" value="PLC-like_Pdiesterase_TIM-brl"/>
</dbReference>
<evidence type="ECO:0000256" key="6">
    <source>
        <dbReference type="ARBA" id="ARBA00047512"/>
    </source>
</evidence>
<comment type="catalytic activity">
    <reaction evidence="6">
        <text>a sn-glycero-3-phosphodiester + H2O = an alcohol + sn-glycerol 3-phosphate + H(+)</text>
        <dbReference type="Rhea" id="RHEA:12969"/>
        <dbReference type="ChEBI" id="CHEBI:15377"/>
        <dbReference type="ChEBI" id="CHEBI:15378"/>
        <dbReference type="ChEBI" id="CHEBI:30879"/>
        <dbReference type="ChEBI" id="CHEBI:57597"/>
        <dbReference type="ChEBI" id="CHEBI:83408"/>
        <dbReference type="EC" id="3.1.4.46"/>
    </reaction>
</comment>
<evidence type="ECO:0000256" key="5">
    <source>
        <dbReference type="ARBA" id="ARBA00022801"/>
    </source>
</evidence>
<evidence type="ECO:0000256" key="3">
    <source>
        <dbReference type="ARBA" id="ARBA00022729"/>
    </source>
</evidence>
<evidence type="ECO:0000256" key="7">
    <source>
        <dbReference type="SAM" id="SignalP"/>
    </source>
</evidence>
<keyword evidence="3 7" id="KW-0732">Signal</keyword>
<keyword evidence="4" id="KW-0319">Glycerol metabolism</keyword>
<evidence type="ECO:0000313" key="9">
    <source>
        <dbReference type="EMBL" id="MFC4362192.1"/>
    </source>
</evidence>